<feature type="compositionally biased region" description="Low complexity" evidence="1">
    <location>
        <begin position="36"/>
        <end position="57"/>
    </location>
</feature>
<dbReference type="Proteomes" id="UP000323426">
    <property type="component" value="Unassembled WGS sequence"/>
</dbReference>
<gene>
    <name evidence="3" type="ORF">F0145_14910</name>
</gene>
<comment type="caution">
    <text evidence="3">The sequence shown here is derived from an EMBL/GenBank/DDBJ whole genome shotgun (WGS) entry which is preliminary data.</text>
</comment>
<evidence type="ECO:0008006" key="5">
    <source>
        <dbReference type="Google" id="ProtNLM"/>
    </source>
</evidence>
<evidence type="ECO:0000313" key="3">
    <source>
        <dbReference type="EMBL" id="KAA5544196.1"/>
    </source>
</evidence>
<keyword evidence="2" id="KW-0732">Signal</keyword>
<evidence type="ECO:0000313" key="4">
    <source>
        <dbReference type="Proteomes" id="UP000323426"/>
    </source>
</evidence>
<feature type="signal peptide" evidence="2">
    <location>
        <begin position="1"/>
        <end position="25"/>
    </location>
</feature>
<feature type="region of interest" description="Disordered" evidence="1">
    <location>
        <begin position="25"/>
        <end position="57"/>
    </location>
</feature>
<dbReference type="AlphaFoldDB" id="A0A5M6DCK6"/>
<dbReference type="PROSITE" id="PS51257">
    <property type="entry name" value="PROKAR_LIPOPROTEIN"/>
    <property type="match status" value="1"/>
</dbReference>
<accession>A0A5M6DCK6</accession>
<proteinExistence type="predicted"/>
<protein>
    <recommendedName>
        <fullName evidence="5">Collagen-like protein</fullName>
    </recommendedName>
</protein>
<evidence type="ECO:0000256" key="1">
    <source>
        <dbReference type="SAM" id="MobiDB-lite"/>
    </source>
</evidence>
<dbReference type="EMBL" id="VWSF01000011">
    <property type="protein sequence ID" value="KAA5544196.1"/>
    <property type="molecule type" value="Genomic_DNA"/>
</dbReference>
<evidence type="ECO:0000256" key="2">
    <source>
        <dbReference type="SAM" id="SignalP"/>
    </source>
</evidence>
<keyword evidence="4" id="KW-1185">Reference proteome</keyword>
<dbReference type="RefSeq" id="WP_150089287.1">
    <property type="nucleotide sequence ID" value="NZ_VWSF01000011.1"/>
</dbReference>
<name>A0A5M6DCK6_9BACT</name>
<sequence length="205" mass="22034">MKRILHFRILHFLMILALGLGQACKGPEGDPGPKGDPGTPGAPGAQGPAGPAGPAGTPGTAKVFEFAWDFTAADGYELGFEFGDLEEPIEVGETDVVLTYMAYGTYSDLPIWAPLPQNFSSNLGPYKFNYAFNDLAMFIFIEGAANVLAGLTPAQLNDHGFRVVIIPGSPVNGRVVKPNINLKDYNEVAKYYNITEAKVKKIKVK</sequence>
<reference evidence="3 4" key="1">
    <citation type="submission" date="2019-09" db="EMBL/GenBank/DDBJ databases">
        <title>Genome sequence and assembly of Adhaeribacter sp.</title>
        <authorList>
            <person name="Chhetri G."/>
        </authorList>
    </citation>
    <scope>NUCLEOTIDE SEQUENCE [LARGE SCALE GENOMIC DNA]</scope>
    <source>
        <strain evidence="3 4">DK36</strain>
    </source>
</reference>
<feature type="chain" id="PRO_5024357088" description="Collagen-like protein" evidence="2">
    <location>
        <begin position="26"/>
        <end position="205"/>
    </location>
</feature>
<organism evidence="3 4">
    <name type="scientific">Adhaeribacter rhizoryzae</name>
    <dbReference type="NCBI Taxonomy" id="2607907"/>
    <lineage>
        <taxon>Bacteria</taxon>
        <taxon>Pseudomonadati</taxon>
        <taxon>Bacteroidota</taxon>
        <taxon>Cytophagia</taxon>
        <taxon>Cytophagales</taxon>
        <taxon>Hymenobacteraceae</taxon>
        <taxon>Adhaeribacter</taxon>
    </lineage>
</organism>